<feature type="region of interest" description="Disordered" evidence="1">
    <location>
        <begin position="70"/>
        <end position="89"/>
    </location>
</feature>
<feature type="region of interest" description="Disordered" evidence="1">
    <location>
        <begin position="373"/>
        <end position="405"/>
    </location>
</feature>
<accession>A0AB34JE82</accession>
<gene>
    <name evidence="2" type="ORF">AB1Y20_003450</name>
</gene>
<dbReference type="EMBL" id="JBGBPQ010000010">
    <property type="protein sequence ID" value="KAL1519190.1"/>
    <property type="molecule type" value="Genomic_DNA"/>
</dbReference>
<dbReference type="AlphaFoldDB" id="A0AB34JE82"/>
<evidence type="ECO:0000256" key="1">
    <source>
        <dbReference type="SAM" id="MobiDB-lite"/>
    </source>
</evidence>
<dbReference type="Pfam" id="PF10309">
    <property type="entry name" value="NCBP3"/>
    <property type="match status" value="1"/>
</dbReference>
<dbReference type="GO" id="GO:0003729">
    <property type="term" value="F:mRNA binding"/>
    <property type="evidence" value="ECO:0007669"/>
    <property type="project" value="InterPro"/>
</dbReference>
<dbReference type="GO" id="GO:0005634">
    <property type="term" value="C:nucleus"/>
    <property type="evidence" value="ECO:0007669"/>
    <property type="project" value="TreeGrafter"/>
</dbReference>
<dbReference type="PANTHER" id="PTHR16291:SF0">
    <property type="entry name" value="NUCLEAR CAP-BINDING PROTEIN SUBUNIT 3"/>
    <property type="match status" value="1"/>
</dbReference>
<dbReference type="PANTHER" id="PTHR16291">
    <property type="entry name" value="NUCLEAR CAP-BINDING PROTEIN SUBUNIT 3"/>
    <property type="match status" value="1"/>
</dbReference>
<evidence type="ECO:0000313" key="2">
    <source>
        <dbReference type="EMBL" id="KAL1519190.1"/>
    </source>
</evidence>
<organism evidence="2 3">
    <name type="scientific">Prymnesium parvum</name>
    <name type="common">Toxic golden alga</name>
    <dbReference type="NCBI Taxonomy" id="97485"/>
    <lineage>
        <taxon>Eukaryota</taxon>
        <taxon>Haptista</taxon>
        <taxon>Haptophyta</taxon>
        <taxon>Prymnesiophyceae</taxon>
        <taxon>Prymnesiales</taxon>
        <taxon>Prymnesiaceae</taxon>
        <taxon>Prymnesium</taxon>
    </lineage>
</organism>
<protein>
    <submittedName>
        <fullName evidence="2">Uncharacterized protein</fullName>
    </submittedName>
</protein>
<proteinExistence type="predicted"/>
<dbReference type="Proteomes" id="UP001515480">
    <property type="component" value="Unassembled WGS sequence"/>
</dbReference>
<reference evidence="2 3" key="1">
    <citation type="journal article" date="2024" name="Science">
        <title>Giant polyketide synthase enzymes in the biosynthesis of giant marine polyether toxins.</title>
        <authorList>
            <person name="Fallon T.R."/>
            <person name="Shende V.V."/>
            <person name="Wierzbicki I.H."/>
            <person name="Pendleton A.L."/>
            <person name="Watervoot N.F."/>
            <person name="Auber R.P."/>
            <person name="Gonzalez D.J."/>
            <person name="Wisecaver J.H."/>
            <person name="Moore B.S."/>
        </authorList>
    </citation>
    <scope>NUCLEOTIDE SEQUENCE [LARGE SCALE GENOMIC DNA]</scope>
    <source>
        <strain evidence="2 3">12B1</strain>
    </source>
</reference>
<sequence>MDDAALLAGVPDDLEAGADDELLLFDPAEEEAAAPRPASPASAASPACAAAPLFSGKRKVIEHTFSPDAMVGVDPDDEEERAKRHARASKFGVPVRAPPAALAAGESEAAPLIDAKEVAARHARAKKWGVAPIDPLEAVQKAAPKDAFWAARRDAAAEETPRPEAVHVFGTDRMSSDDLLRFFFHAGVTPKHVEWVNDSSANVVFADAAGASAAVLARTVPLIPGAEGFDTSTWRTLAPSLAAAGKGLQLLFRMATAADIKPARRGVSRWYGELQPARPPAVGGAIPPRRAAVAPPGAQRMAAKTLAETISAGKTLADVIASSAHSAEAMAHARFPGGPPIKSDLRTKLAGRKEKAVKHEAGELPDLCKVLASGTGDFKRGRTDKAGSDDDDDDDEAAEPRSNFSYAAAKAELESYTAATADMEASDAAPVAAEDVDL</sequence>
<dbReference type="GO" id="GO:0000340">
    <property type="term" value="F:RNA 7-methylguanosine cap binding"/>
    <property type="evidence" value="ECO:0007669"/>
    <property type="project" value="InterPro"/>
</dbReference>
<comment type="caution">
    <text evidence="2">The sequence shown here is derived from an EMBL/GenBank/DDBJ whole genome shotgun (WGS) entry which is preliminary data.</text>
</comment>
<evidence type="ECO:0000313" key="3">
    <source>
        <dbReference type="Proteomes" id="UP001515480"/>
    </source>
</evidence>
<feature type="compositionally biased region" description="Basic and acidic residues" evidence="1">
    <location>
        <begin position="377"/>
        <end position="388"/>
    </location>
</feature>
<dbReference type="InterPro" id="IPR019416">
    <property type="entry name" value="NCBP3"/>
</dbReference>
<feature type="region of interest" description="Disordered" evidence="1">
    <location>
        <begin position="25"/>
        <end position="47"/>
    </location>
</feature>
<keyword evidence="3" id="KW-1185">Reference proteome</keyword>
<feature type="compositionally biased region" description="Low complexity" evidence="1">
    <location>
        <begin position="34"/>
        <end position="47"/>
    </location>
</feature>
<name>A0AB34JE82_PRYPA</name>